<keyword evidence="3" id="KW-0539">Nucleus</keyword>
<sequence>MTTLARWHAHQKGTLKKEKRPYLASECEDLGKCEFWRREILREISKKVTQIQNAGLGEFRIRDLNDEINKLLREKYHWEVQISKLGGPNYRRSGPKFMDKLGREVPGSRGYRYFGAARDLPGVRELFEQEPPQAPRKTRAELMKDIDADYYGYRDDDDGVLVPLETEAEKAAVAKAVAEWKAGKEGATIEDDLKEDEEEEEAQGEGTEGKTVTSLWDVEEMDIDKERPRFVSHVPVPTQKDIEEALLRRKKQELLNQYMSSD</sequence>
<reference evidence="5" key="1">
    <citation type="submission" date="2021-04" db="EMBL/GenBank/DDBJ databases">
        <authorList>
            <person name="Cornetti L."/>
        </authorList>
    </citation>
    <scope>NUCLEOTIDE SEQUENCE</scope>
</reference>
<dbReference type="InterPro" id="IPR037200">
    <property type="entry name" value="Isy1_sf"/>
</dbReference>
<dbReference type="InterPro" id="IPR009360">
    <property type="entry name" value="Isy1"/>
</dbReference>
<accession>A0A9N6WRC7</accession>
<gene>
    <name evidence="5" type="primary">EOG090X09UC</name>
</gene>
<dbReference type="PANTHER" id="PTHR13021">
    <property type="entry name" value="PRE-MRNA-SPLICING FACTOR ISY1"/>
    <property type="match status" value="1"/>
</dbReference>
<dbReference type="EMBL" id="OC989017">
    <property type="protein sequence ID" value="CAG4645672.1"/>
    <property type="molecule type" value="Genomic_DNA"/>
</dbReference>
<feature type="compositionally biased region" description="Acidic residues" evidence="4">
    <location>
        <begin position="188"/>
        <end position="203"/>
    </location>
</feature>
<dbReference type="GO" id="GO:0005634">
    <property type="term" value="C:nucleus"/>
    <property type="evidence" value="ECO:0007669"/>
    <property type="project" value="UniProtKB-SubCell"/>
</dbReference>
<proteinExistence type="inferred from homology"/>
<dbReference type="InterPro" id="IPR029012">
    <property type="entry name" value="Helix_hairpin_bin_sf"/>
</dbReference>
<dbReference type="AlphaFoldDB" id="A0A9N6WRC7"/>
<dbReference type="SUPFAM" id="SSF140102">
    <property type="entry name" value="ISY1 domain-like"/>
    <property type="match status" value="1"/>
</dbReference>
<name>A0A9N6WRC7_9CRUS</name>
<comment type="subcellular location">
    <subcellularLocation>
        <location evidence="1">Nucleus</location>
    </subcellularLocation>
</comment>
<evidence type="ECO:0000313" key="5">
    <source>
        <dbReference type="EMBL" id="CAG4645672.1"/>
    </source>
</evidence>
<evidence type="ECO:0000256" key="1">
    <source>
        <dbReference type="ARBA" id="ARBA00004123"/>
    </source>
</evidence>
<organism evidence="5">
    <name type="scientific">Lynceus sp. MCZ IZ 141354</name>
    <dbReference type="NCBI Taxonomy" id="1930659"/>
    <lineage>
        <taxon>Eukaryota</taxon>
        <taxon>Metazoa</taxon>
        <taxon>Ecdysozoa</taxon>
        <taxon>Arthropoda</taxon>
        <taxon>Crustacea</taxon>
        <taxon>Branchiopoda</taxon>
        <taxon>Diplostraca</taxon>
        <taxon>Laevicaudata</taxon>
        <taxon>Lynceidae</taxon>
        <taxon>Lynceus</taxon>
    </lineage>
</organism>
<dbReference type="Pfam" id="PF06246">
    <property type="entry name" value="Isy1"/>
    <property type="match status" value="1"/>
</dbReference>
<dbReference type="FunFam" id="1.10.287.660:FF:000001">
    <property type="entry name" value="pre-mRNA-splicing factor ISY1 homolog"/>
    <property type="match status" value="1"/>
</dbReference>
<evidence type="ECO:0000256" key="4">
    <source>
        <dbReference type="SAM" id="MobiDB-lite"/>
    </source>
</evidence>
<protein>
    <submittedName>
        <fullName evidence="5">EOG090X09UC</fullName>
    </submittedName>
</protein>
<dbReference type="Gene3D" id="1.10.287.660">
    <property type="entry name" value="Helix hairpin bin"/>
    <property type="match status" value="1"/>
</dbReference>
<feature type="region of interest" description="Disordered" evidence="4">
    <location>
        <begin position="186"/>
        <end position="212"/>
    </location>
</feature>
<comment type="similarity">
    <text evidence="2">Belongs to the ISY1 family.</text>
</comment>
<evidence type="ECO:0000256" key="3">
    <source>
        <dbReference type="ARBA" id="ARBA00023242"/>
    </source>
</evidence>
<evidence type="ECO:0000256" key="2">
    <source>
        <dbReference type="ARBA" id="ARBA00007002"/>
    </source>
</evidence>
<dbReference type="GO" id="GO:0000350">
    <property type="term" value="P:generation of catalytic spliceosome for second transesterification step"/>
    <property type="evidence" value="ECO:0007669"/>
    <property type="project" value="InterPro"/>
</dbReference>